<dbReference type="GO" id="GO:0003700">
    <property type="term" value="F:DNA-binding transcription factor activity"/>
    <property type="evidence" value="ECO:0007669"/>
    <property type="project" value="InterPro"/>
</dbReference>
<evidence type="ECO:0000256" key="6">
    <source>
        <dbReference type="SAM" id="MobiDB-lite"/>
    </source>
</evidence>
<keyword evidence="3 4" id="KW-0346">Stress response</keyword>
<dbReference type="InterPro" id="IPR000740">
    <property type="entry name" value="GrpE"/>
</dbReference>
<proteinExistence type="inferred from homology"/>
<feature type="domain" description="BZIP" evidence="7">
    <location>
        <begin position="10"/>
        <end position="68"/>
    </location>
</feature>
<dbReference type="Pfam" id="PF01025">
    <property type="entry name" value="GrpE"/>
    <property type="match status" value="1"/>
</dbReference>
<dbReference type="PANTHER" id="PTHR21237">
    <property type="entry name" value="GRPE PROTEIN"/>
    <property type="match status" value="1"/>
</dbReference>
<protein>
    <recommendedName>
        <fullName evidence="3 4">Protein GrpE</fullName>
    </recommendedName>
    <alternativeName>
        <fullName evidence="3">HSP-70 cofactor</fullName>
    </alternativeName>
</protein>
<dbReference type="GO" id="GO:0000774">
    <property type="term" value="F:adenyl-nucleotide exchange factor activity"/>
    <property type="evidence" value="ECO:0007669"/>
    <property type="project" value="InterPro"/>
</dbReference>
<dbReference type="GO" id="GO:0006457">
    <property type="term" value="P:protein folding"/>
    <property type="evidence" value="ECO:0007669"/>
    <property type="project" value="InterPro"/>
</dbReference>
<dbReference type="GO" id="GO:0051087">
    <property type="term" value="F:protein-folding chaperone binding"/>
    <property type="evidence" value="ECO:0007669"/>
    <property type="project" value="InterPro"/>
</dbReference>
<accession>A0A2K1P7Y5</accession>
<evidence type="ECO:0000256" key="5">
    <source>
        <dbReference type="RuleBase" id="RU004478"/>
    </source>
</evidence>
<evidence type="ECO:0000256" key="4">
    <source>
        <dbReference type="RuleBase" id="RU000639"/>
    </source>
</evidence>
<dbReference type="PROSITE" id="PS01071">
    <property type="entry name" value="GRPE"/>
    <property type="match status" value="1"/>
</dbReference>
<dbReference type="InterPro" id="IPR013805">
    <property type="entry name" value="GrpE_CC"/>
</dbReference>
<dbReference type="PROSITE" id="PS50217">
    <property type="entry name" value="BZIP"/>
    <property type="match status" value="1"/>
</dbReference>
<organism evidence="8 9">
    <name type="scientific">Petrotoga miotherma DSM 10691</name>
    <dbReference type="NCBI Taxonomy" id="1434326"/>
    <lineage>
        <taxon>Bacteria</taxon>
        <taxon>Thermotogati</taxon>
        <taxon>Thermotogota</taxon>
        <taxon>Thermotogae</taxon>
        <taxon>Petrotogales</taxon>
        <taxon>Petrotogaceae</taxon>
        <taxon>Petrotoga</taxon>
    </lineage>
</organism>
<evidence type="ECO:0000313" key="8">
    <source>
        <dbReference type="EMBL" id="PNR98912.1"/>
    </source>
</evidence>
<evidence type="ECO:0000256" key="3">
    <source>
        <dbReference type="HAMAP-Rule" id="MF_01151"/>
    </source>
</evidence>
<keyword evidence="2 3" id="KW-0143">Chaperone</keyword>
<feature type="region of interest" description="Disordered" evidence="6">
    <location>
        <begin position="202"/>
        <end position="240"/>
    </location>
</feature>
<evidence type="ECO:0000256" key="1">
    <source>
        <dbReference type="ARBA" id="ARBA00009054"/>
    </source>
</evidence>
<evidence type="ECO:0000313" key="9">
    <source>
        <dbReference type="Proteomes" id="UP000236199"/>
    </source>
</evidence>
<dbReference type="AlphaFoldDB" id="A0A2K1P7Y5"/>
<dbReference type="GO" id="GO:0042803">
    <property type="term" value="F:protein homodimerization activity"/>
    <property type="evidence" value="ECO:0007669"/>
    <property type="project" value="InterPro"/>
</dbReference>
<gene>
    <name evidence="3" type="primary">grpE</name>
    <name evidence="8" type="ORF">X928_08880</name>
</gene>
<dbReference type="InterPro" id="IPR004827">
    <property type="entry name" value="bZIP"/>
</dbReference>
<dbReference type="Gene3D" id="3.90.20.20">
    <property type="match status" value="1"/>
</dbReference>
<dbReference type="EMBL" id="AZRM01000046">
    <property type="protein sequence ID" value="PNR98912.1"/>
    <property type="molecule type" value="Genomic_DNA"/>
</dbReference>
<dbReference type="SUPFAM" id="SSF51064">
    <property type="entry name" value="Head domain of nucleotide exchange factor GrpE"/>
    <property type="match status" value="1"/>
</dbReference>
<dbReference type="PANTHER" id="PTHR21237:SF23">
    <property type="entry name" value="GRPE PROTEIN HOMOLOG, MITOCHONDRIAL"/>
    <property type="match status" value="1"/>
</dbReference>
<evidence type="ECO:0000256" key="2">
    <source>
        <dbReference type="ARBA" id="ARBA00023186"/>
    </source>
</evidence>
<name>A0A2K1P7Y5_9BACT</name>
<dbReference type="PRINTS" id="PR00773">
    <property type="entry name" value="GRPEPROTEIN"/>
</dbReference>
<keyword evidence="9" id="KW-1185">Reference proteome</keyword>
<comment type="similarity">
    <text evidence="1 3 5">Belongs to the GrpE family.</text>
</comment>
<keyword evidence="3" id="KW-0963">Cytoplasm</keyword>
<dbReference type="GO" id="GO:0051082">
    <property type="term" value="F:unfolded protein binding"/>
    <property type="evidence" value="ECO:0007669"/>
    <property type="project" value="TreeGrafter"/>
</dbReference>
<dbReference type="SUPFAM" id="SSF58014">
    <property type="entry name" value="Coiled-coil domain of nucleotide exchange factor GrpE"/>
    <property type="match status" value="1"/>
</dbReference>
<dbReference type="InterPro" id="IPR009012">
    <property type="entry name" value="GrpE_head"/>
</dbReference>
<comment type="subcellular location">
    <subcellularLocation>
        <location evidence="3">Cytoplasm</location>
    </subcellularLocation>
</comment>
<dbReference type="RefSeq" id="WP_103079353.1">
    <property type="nucleotide sequence ID" value="NZ_AZRM01000046.1"/>
</dbReference>
<feature type="compositionally biased region" description="Basic and acidic residues" evidence="6">
    <location>
        <begin position="210"/>
        <end position="219"/>
    </location>
</feature>
<dbReference type="Gene3D" id="2.30.22.10">
    <property type="entry name" value="Head domain of nucleotide exchange factor GrpE"/>
    <property type="match status" value="1"/>
</dbReference>
<comment type="caution">
    <text evidence="8">The sequence shown here is derived from an EMBL/GenBank/DDBJ whole genome shotgun (WGS) entry which is preliminary data.</text>
</comment>
<sequence>MEKRDKAEEREERAQREEREEMKETKEKESNQEDIESLKKKVEELEKENKELKNELKKVEKERDEFKEYSIYLKTKFEDYKNLVEKEKKQIKLSTTKKIIEKLLVPFEKLKLSLNYKDEPEFVSAVEMVYKDMLKVFDSLKMKFIVPQKGDQFDPFEHDVIDKFETKEVNEYCIYDVQSIGYKLEGEVIKPARVIVAVKPKENTPNGVKGKVEDKKNPCDENAGSEEQTAEGIDSKEGDK</sequence>
<reference evidence="8 9" key="1">
    <citation type="submission" date="2013-12" db="EMBL/GenBank/DDBJ databases">
        <title>Comparative genomics of Petrotoga isolates.</title>
        <authorList>
            <person name="Nesbo C.L."/>
            <person name="Charchuk R."/>
            <person name="Chow K."/>
        </authorList>
    </citation>
    <scope>NUCLEOTIDE SEQUENCE [LARGE SCALE GENOMIC DNA]</scope>
    <source>
        <strain evidence="8 9">DSM 10691</strain>
    </source>
</reference>
<evidence type="ECO:0000259" key="7">
    <source>
        <dbReference type="PROSITE" id="PS50217"/>
    </source>
</evidence>
<dbReference type="HAMAP" id="MF_01151">
    <property type="entry name" value="GrpE"/>
    <property type="match status" value="1"/>
</dbReference>
<feature type="region of interest" description="Disordered" evidence="6">
    <location>
        <begin position="1"/>
        <end position="36"/>
    </location>
</feature>
<dbReference type="GO" id="GO:0005737">
    <property type="term" value="C:cytoplasm"/>
    <property type="evidence" value="ECO:0007669"/>
    <property type="project" value="UniProtKB-SubCell"/>
</dbReference>
<dbReference type="OrthoDB" id="37628at2"/>
<dbReference type="Proteomes" id="UP000236199">
    <property type="component" value="Unassembled WGS sequence"/>
</dbReference>
<comment type="subunit">
    <text evidence="3">Homodimer.</text>
</comment>
<comment type="function">
    <text evidence="3 4">Participates actively in the response to hyperosmotic and heat shock by preventing the aggregation of stress-denatured proteins, in association with DnaK and GrpE. It is the nucleotide exchange factor for DnaK and may function as a thermosensor. Unfolded proteins bind initially to DnaJ; upon interaction with the DnaJ-bound protein, DnaK hydrolyzes its bound ATP, resulting in the formation of a stable complex. GrpE releases ADP from DnaK; ATP binding to DnaK triggers the release of the substrate protein, thus completing the reaction cycle. Several rounds of ATP-dependent interactions between DnaJ, DnaK and GrpE are required for fully efficient folding.</text>
</comment>